<gene>
    <name evidence="2" type="ORF">RFI_34636</name>
</gene>
<feature type="non-terminal residue" evidence="2">
    <location>
        <position position="1"/>
    </location>
</feature>
<evidence type="ECO:0000313" key="2">
    <source>
        <dbReference type="EMBL" id="ETO02777.1"/>
    </source>
</evidence>
<keyword evidence="1" id="KW-0175">Coiled coil</keyword>
<dbReference type="Proteomes" id="UP000023152">
    <property type="component" value="Unassembled WGS sequence"/>
</dbReference>
<dbReference type="EMBL" id="ASPP01034922">
    <property type="protein sequence ID" value="ETO02777.1"/>
    <property type="molecule type" value="Genomic_DNA"/>
</dbReference>
<evidence type="ECO:0000256" key="1">
    <source>
        <dbReference type="SAM" id="Coils"/>
    </source>
</evidence>
<name>X6LNQ8_RETFI</name>
<accession>X6LNQ8</accession>
<sequence>KPVGDAFDELNALTAEIVSLKATLNLNDKSYSVERDKGIGRMALKEKIVNSERKKSFTIKSEIEAFKQEQQNLKEMKEELQKKLHAIR</sequence>
<feature type="non-terminal residue" evidence="2">
    <location>
        <position position="88"/>
    </location>
</feature>
<feature type="coiled-coil region" evidence="1">
    <location>
        <begin position="59"/>
        <end position="86"/>
    </location>
</feature>
<proteinExistence type="predicted"/>
<comment type="caution">
    <text evidence="2">The sequence shown here is derived from an EMBL/GenBank/DDBJ whole genome shotgun (WGS) entry which is preliminary data.</text>
</comment>
<organism evidence="2 3">
    <name type="scientific">Reticulomyxa filosa</name>
    <dbReference type="NCBI Taxonomy" id="46433"/>
    <lineage>
        <taxon>Eukaryota</taxon>
        <taxon>Sar</taxon>
        <taxon>Rhizaria</taxon>
        <taxon>Retaria</taxon>
        <taxon>Foraminifera</taxon>
        <taxon>Monothalamids</taxon>
        <taxon>Reticulomyxidae</taxon>
        <taxon>Reticulomyxa</taxon>
    </lineage>
</organism>
<dbReference type="OrthoDB" id="3176171at2759"/>
<keyword evidence="3" id="KW-1185">Reference proteome</keyword>
<dbReference type="AlphaFoldDB" id="X6LNQ8"/>
<protein>
    <submittedName>
        <fullName evidence="2">Uncharacterized protein</fullName>
    </submittedName>
</protein>
<reference evidence="2 3" key="1">
    <citation type="journal article" date="2013" name="Curr. Biol.">
        <title>The Genome of the Foraminiferan Reticulomyxa filosa.</title>
        <authorList>
            <person name="Glockner G."/>
            <person name="Hulsmann N."/>
            <person name="Schleicher M."/>
            <person name="Noegel A.A."/>
            <person name="Eichinger L."/>
            <person name="Gallinger C."/>
            <person name="Pawlowski J."/>
            <person name="Sierra R."/>
            <person name="Euteneuer U."/>
            <person name="Pillet L."/>
            <person name="Moustafa A."/>
            <person name="Platzer M."/>
            <person name="Groth M."/>
            <person name="Szafranski K."/>
            <person name="Schliwa M."/>
        </authorList>
    </citation>
    <scope>NUCLEOTIDE SEQUENCE [LARGE SCALE GENOMIC DNA]</scope>
</reference>
<evidence type="ECO:0000313" key="3">
    <source>
        <dbReference type="Proteomes" id="UP000023152"/>
    </source>
</evidence>